<feature type="coiled-coil region" evidence="1">
    <location>
        <begin position="230"/>
        <end position="257"/>
    </location>
</feature>
<accession>J2YBE4</accession>
<proteinExistence type="predicted"/>
<dbReference type="Gene3D" id="1.20.1170.10">
    <property type="match status" value="1"/>
</dbReference>
<dbReference type="HOGENOM" id="CLU_553063_0_0_6"/>
<evidence type="ECO:0008006" key="3">
    <source>
        <dbReference type="Google" id="ProtNLM"/>
    </source>
</evidence>
<dbReference type="InterPro" id="IPR047760">
    <property type="entry name" value="XaxB-like"/>
</dbReference>
<sequence length="493" mass="55253">MQKSLGAAAGLNLIGLALAIYLGVEAESIRAERNRLYKEQEAAIEALRSRNQTLGSLSRVKHDLQGLELVAIDADIATQNLMHVWNVMHLYITTSQEAIAGIHDALTLRRFILAFRQVAQPWKQIEQDADALIAVFKDADRDYERIYGIQPRAALTLAPYALRSDYPKVDLQVMADSNRQMRDGAVQARALSIQWNYLPQLRARFDDVVLSVGKSCDVLSESALSASMVLDRRIRQLQGLEKELASAFDEKNIEEIKVDRAEVLAGISRWTQQATRRLSDQLAVIHDVFDRRLSLGFIDDLDKQRQAVEASLGQLHDERGERQKERGQVTEAIGSLSKVGIEAIGNDLVLNLEQVMKLGVAPPEVQLVMQAIEQLKKTLVQVGEGVRFVDLVRERDRLVGKIEALNGDIDGKNNEIMALKGKAEFIRVIHGIDDERRRYVGEYQGVVSAYRAFARQMDANGYLEESERSADFIQQARQFIGFLTPLSLPLAIA</sequence>
<dbReference type="EMBL" id="AGBM01000001">
    <property type="protein sequence ID" value="EJL04591.1"/>
    <property type="molecule type" value="Genomic_DNA"/>
</dbReference>
<dbReference type="AlphaFoldDB" id="J2YBE4"/>
<dbReference type="SUPFAM" id="SSF58100">
    <property type="entry name" value="Bacterial hemolysins"/>
    <property type="match status" value="1"/>
</dbReference>
<evidence type="ECO:0000256" key="1">
    <source>
        <dbReference type="SAM" id="Coils"/>
    </source>
</evidence>
<dbReference type="Proteomes" id="UP000007289">
    <property type="component" value="Chromosome"/>
</dbReference>
<keyword evidence="1" id="KW-0175">Coiled coil</keyword>
<reference evidence="2" key="1">
    <citation type="journal article" date="2012" name="PLoS Genet.">
        <title>Comparative Genomics of Plant-Associated Pseudomonas spp.: Insights into Diversity and Inheritance of Traits Involved in Multitrophic Interactions.</title>
        <authorList>
            <person name="Loper J.E."/>
            <person name="Hassan K.A."/>
            <person name="Mavrodi D.V."/>
            <person name="Davis E.W.II."/>
            <person name="Lim C.K."/>
            <person name="Shaffer B.T."/>
            <person name="Elbourne L.D."/>
            <person name="Stockwell V.O."/>
            <person name="Hartney S.L."/>
            <person name="Breakwell K."/>
            <person name="Henkels M.D."/>
            <person name="Tetu S.G."/>
            <person name="Rangel L.I."/>
            <person name="Kidarsa T.A."/>
            <person name="Wilson N.L."/>
            <person name="van de Mortel J.E."/>
            <person name="Song C."/>
            <person name="Blumhagen R."/>
            <person name="Radune D."/>
            <person name="Hostetler J.B."/>
            <person name="Brinkac L.M."/>
            <person name="Durkin A.S."/>
            <person name="Kluepfel D.A."/>
            <person name="Wechter W.P."/>
            <person name="Anderson A.J."/>
            <person name="Kim Y.C."/>
            <person name="Pierson L.S.III."/>
            <person name="Pierson E.A."/>
            <person name="Lindow S.E."/>
            <person name="Kobayashi D.Y."/>
            <person name="Raaijmakers J.M."/>
            <person name="Weller D.M."/>
            <person name="Thomashow L.S."/>
            <person name="Allen A.E."/>
            <person name="Paulsen I.T."/>
        </authorList>
    </citation>
    <scope>NUCLEOTIDE SEQUENCE [LARGE SCALE GENOMIC DNA]</scope>
    <source>
        <strain evidence="2">Q2-87</strain>
    </source>
</reference>
<protein>
    <recommendedName>
        <fullName evidence="3">Methyl-accepting chemotaxis protein</fullName>
    </recommendedName>
</protein>
<dbReference type="NCBIfam" id="NF033927">
    <property type="entry name" value="alph_xenorhab_B"/>
    <property type="match status" value="1"/>
</dbReference>
<comment type="caution">
    <text evidence="2">The sequence shown here is derived from an EMBL/GenBank/DDBJ whole genome shotgun (WGS) entry which is preliminary data.</text>
</comment>
<evidence type="ECO:0000313" key="2">
    <source>
        <dbReference type="EMBL" id="EJL04591.1"/>
    </source>
</evidence>
<dbReference type="eggNOG" id="ENOG5031TTA">
    <property type="taxonomic scope" value="Bacteria"/>
</dbReference>
<organism evidence="2">
    <name type="scientific">Pseudomonas fluorescens (strain Q2-87)</name>
    <dbReference type="NCBI Taxonomy" id="1038922"/>
    <lineage>
        <taxon>Bacteria</taxon>
        <taxon>Pseudomonadati</taxon>
        <taxon>Pseudomonadota</taxon>
        <taxon>Gammaproteobacteria</taxon>
        <taxon>Pseudomonadales</taxon>
        <taxon>Pseudomonadaceae</taxon>
        <taxon>Pseudomonas</taxon>
    </lineage>
</organism>
<dbReference type="PATRIC" id="fig|1038922.3.peg.4787"/>
<gene>
    <name evidence="2" type="ORF">PflQ2_0745</name>
</gene>
<name>J2YBE4_PSEFQ</name>